<dbReference type="RefSeq" id="WP_115467305.1">
    <property type="nucleotide sequence ID" value="NZ_QKRA01000002.1"/>
</dbReference>
<organism evidence="6 7">
    <name type="scientific">Marinomonas piezotolerans</name>
    <dbReference type="NCBI Taxonomy" id="2213058"/>
    <lineage>
        <taxon>Bacteria</taxon>
        <taxon>Pseudomonadati</taxon>
        <taxon>Pseudomonadota</taxon>
        <taxon>Gammaproteobacteria</taxon>
        <taxon>Oceanospirillales</taxon>
        <taxon>Oceanospirillaceae</taxon>
        <taxon>Marinomonas</taxon>
    </lineage>
</organism>
<accession>A0A370UBU7</accession>
<dbReference type="PANTHER" id="PTHR30136:SF23">
    <property type="entry name" value="DNA-BINDING TRANSCRIPTIONAL ACTIVATOR MHPR"/>
    <property type="match status" value="1"/>
</dbReference>
<protein>
    <recommendedName>
        <fullName evidence="8">Transcriptional regulator</fullName>
    </recommendedName>
</protein>
<feature type="domain" description="HTH iclR-type" evidence="4">
    <location>
        <begin position="2"/>
        <end position="63"/>
    </location>
</feature>
<dbReference type="GO" id="GO:0003677">
    <property type="term" value="F:DNA binding"/>
    <property type="evidence" value="ECO:0007669"/>
    <property type="project" value="UniProtKB-KW"/>
</dbReference>
<dbReference type="InterPro" id="IPR036388">
    <property type="entry name" value="WH-like_DNA-bd_sf"/>
</dbReference>
<dbReference type="OrthoDB" id="9807558at2"/>
<dbReference type="GO" id="GO:0003700">
    <property type="term" value="F:DNA-binding transcription factor activity"/>
    <property type="evidence" value="ECO:0007669"/>
    <property type="project" value="TreeGrafter"/>
</dbReference>
<dbReference type="InterPro" id="IPR014757">
    <property type="entry name" value="Tscrpt_reg_IclR_C"/>
</dbReference>
<dbReference type="InterPro" id="IPR036390">
    <property type="entry name" value="WH_DNA-bd_sf"/>
</dbReference>
<dbReference type="InterPro" id="IPR011991">
    <property type="entry name" value="ArsR-like_HTH"/>
</dbReference>
<dbReference type="PROSITE" id="PS51078">
    <property type="entry name" value="ICLR_ED"/>
    <property type="match status" value="1"/>
</dbReference>
<evidence type="ECO:0000256" key="1">
    <source>
        <dbReference type="ARBA" id="ARBA00023015"/>
    </source>
</evidence>
<dbReference type="Gene3D" id="3.30.450.40">
    <property type="match status" value="1"/>
</dbReference>
<keyword evidence="2" id="KW-0238">DNA-binding</keyword>
<dbReference type="Gene3D" id="1.10.10.10">
    <property type="entry name" value="Winged helix-like DNA-binding domain superfamily/Winged helix DNA-binding domain"/>
    <property type="match status" value="1"/>
</dbReference>
<keyword evidence="1" id="KW-0805">Transcription regulation</keyword>
<dbReference type="PROSITE" id="PS51077">
    <property type="entry name" value="HTH_ICLR"/>
    <property type="match status" value="1"/>
</dbReference>
<proteinExistence type="predicted"/>
<dbReference type="GO" id="GO:0045892">
    <property type="term" value="P:negative regulation of DNA-templated transcription"/>
    <property type="evidence" value="ECO:0007669"/>
    <property type="project" value="TreeGrafter"/>
</dbReference>
<dbReference type="AlphaFoldDB" id="A0A370UBU7"/>
<dbReference type="InterPro" id="IPR050707">
    <property type="entry name" value="HTH_MetabolicPath_Reg"/>
</dbReference>
<dbReference type="SMART" id="SM00346">
    <property type="entry name" value="HTH_ICLR"/>
    <property type="match status" value="1"/>
</dbReference>
<comment type="caution">
    <text evidence="6">The sequence shown here is derived from an EMBL/GenBank/DDBJ whole genome shotgun (WGS) entry which is preliminary data.</text>
</comment>
<dbReference type="InterPro" id="IPR029016">
    <property type="entry name" value="GAF-like_dom_sf"/>
</dbReference>
<reference evidence="6 7" key="1">
    <citation type="submission" date="2018-06" db="EMBL/GenBank/DDBJ databases">
        <title>Marinomonas sp. YLB-05 draft genome sequence.</title>
        <authorList>
            <person name="Yu L."/>
            <person name="Tang X."/>
        </authorList>
    </citation>
    <scope>NUCLEOTIDE SEQUENCE [LARGE SCALE GENOMIC DNA]</scope>
    <source>
        <strain evidence="6 7">YLB-05</strain>
    </source>
</reference>
<gene>
    <name evidence="6" type="ORF">DN730_06580</name>
</gene>
<dbReference type="SUPFAM" id="SSF55781">
    <property type="entry name" value="GAF domain-like"/>
    <property type="match status" value="1"/>
</dbReference>
<evidence type="ECO:0000259" key="4">
    <source>
        <dbReference type="PROSITE" id="PS51077"/>
    </source>
</evidence>
<feature type="domain" description="IclR-ED" evidence="5">
    <location>
        <begin position="59"/>
        <end position="258"/>
    </location>
</feature>
<name>A0A370UBU7_9GAMM</name>
<dbReference type="EMBL" id="QKRA01000002">
    <property type="protein sequence ID" value="RDL45272.1"/>
    <property type="molecule type" value="Genomic_DNA"/>
</dbReference>
<dbReference type="Pfam" id="PF09339">
    <property type="entry name" value="HTH_IclR"/>
    <property type="match status" value="1"/>
</dbReference>
<keyword evidence="7" id="KW-1185">Reference proteome</keyword>
<keyword evidence="3" id="KW-0804">Transcription</keyword>
<evidence type="ECO:0000259" key="5">
    <source>
        <dbReference type="PROSITE" id="PS51078"/>
    </source>
</evidence>
<evidence type="ECO:0000256" key="3">
    <source>
        <dbReference type="ARBA" id="ARBA00023163"/>
    </source>
</evidence>
<dbReference type="SUPFAM" id="SSF46785">
    <property type="entry name" value="Winged helix' DNA-binding domain"/>
    <property type="match status" value="1"/>
</dbReference>
<sequence>MTLALDRGIQILTELGNAQGLTLSDIVRQTGIPKSTAHRLLKRLCEQGLVRQNLLDQRYRTKVLLPRQKEIHIPPPDQPVVEIICQHLEPLTHQVIWPSDIFIPIDQQLFLVESTRALTRIHITRVNVQTKVDMLRSAAGRVLLAFSEPDICENYLHVAWQSGMHSQDDQQRFYDIWPAMREQIRQQGFAVRAPSYFGAPGVNDGLRAIAVPIITAGKVRACINLIWPKMFANEVDFAKKHAPLLQQTAAKISAELQSVVHNV</sequence>
<dbReference type="CDD" id="cd00090">
    <property type="entry name" value="HTH_ARSR"/>
    <property type="match status" value="1"/>
</dbReference>
<dbReference type="PANTHER" id="PTHR30136">
    <property type="entry name" value="HELIX-TURN-HELIX TRANSCRIPTIONAL REGULATOR, ICLR FAMILY"/>
    <property type="match status" value="1"/>
</dbReference>
<dbReference type="InterPro" id="IPR005471">
    <property type="entry name" value="Tscrpt_reg_IclR_N"/>
</dbReference>
<evidence type="ECO:0000313" key="6">
    <source>
        <dbReference type="EMBL" id="RDL45272.1"/>
    </source>
</evidence>
<evidence type="ECO:0008006" key="8">
    <source>
        <dbReference type="Google" id="ProtNLM"/>
    </source>
</evidence>
<dbReference type="Proteomes" id="UP000254326">
    <property type="component" value="Unassembled WGS sequence"/>
</dbReference>
<evidence type="ECO:0000313" key="7">
    <source>
        <dbReference type="Proteomes" id="UP000254326"/>
    </source>
</evidence>
<evidence type="ECO:0000256" key="2">
    <source>
        <dbReference type="ARBA" id="ARBA00023125"/>
    </source>
</evidence>